<protein>
    <submittedName>
        <fullName evidence="8">MYB26</fullName>
    </submittedName>
</protein>
<keyword evidence="2" id="KW-0805">Transcription regulation</keyword>
<feature type="domain" description="HTH myb-type" evidence="7">
    <location>
        <begin position="9"/>
        <end position="61"/>
    </location>
</feature>
<dbReference type="Gene3D" id="1.10.10.60">
    <property type="entry name" value="Homeodomain-like"/>
    <property type="match status" value="2"/>
</dbReference>
<feature type="domain" description="Myb-like" evidence="6">
    <location>
        <begin position="9"/>
        <end position="61"/>
    </location>
</feature>
<dbReference type="InterPro" id="IPR015495">
    <property type="entry name" value="Myb_TF_plants"/>
</dbReference>
<comment type="subcellular location">
    <subcellularLocation>
        <location evidence="1">Nucleus</location>
    </subcellularLocation>
</comment>
<evidence type="ECO:0000259" key="7">
    <source>
        <dbReference type="PROSITE" id="PS51294"/>
    </source>
</evidence>
<dbReference type="PANTHER" id="PTHR47999">
    <property type="entry name" value="TRANSCRIPTION FACTOR MYB8-RELATED-RELATED"/>
    <property type="match status" value="1"/>
</dbReference>
<dbReference type="InterPro" id="IPR001005">
    <property type="entry name" value="SANT/Myb"/>
</dbReference>
<feature type="domain" description="Myb-like" evidence="6">
    <location>
        <begin position="62"/>
        <end position="112"/>
    </location>
</feature>
<dbReference type="SUPFAM" id="SSF46689">
    <property type="entry name" value="Homeodomain-like"/>
    <property type="match status" value="1"/>
</dbReference>
<keyword evidence="4" id="KW-0804">Transcription</keyword>
<evidence type="ECO:0000313" key="8">
    <source>
        <dbReference type="EMBL" id="QWQ79385.1"/>
    </source>
</evidence>
<dbReference type="PROSITE" id="PS51294">
    <property type="entry name" value="HTH_MYB"/>
    <property type="match status" value="2"/>
</dbReference>
<dbReference type="SMART" id="SM00717">
    <property type="entry name" value="SANT"/>
    <property type="match status" value="2"/>
</dbReference>
<dbReference type="PROSITE" id="PS50231">
    <property type="entry name" value="RICIN_B_LECTIN"/>
    <property type="match status" value="1"/>
</dbReference>
<keyword evidence="3" id="KW-0238">DNA-binding</keyword>
<accession>A0A8T8UFC8</accession>
<dbReference type="GO" id="GO:0005634">
    <property type="term" value="C:nucleus"/>
    <property type="evidence" value="ECO:0007669"/>
    <property type="project" value="UniProtKB-SubCell"/>
</dbReference>
<name>A0A8T8UFC8_9ROSI</name>
<evidence type="ECO:0000259" key="6">
    <source>
        <dbReference type="PROSITE" id="PS50090"/>
    </source>
</evidence>
<evidence type="ECO:0000256" key="2">
    <source>
        <dbReference type="ARBA" id="ARBA00023015"/>
    </source>
</evidence>
<dbReference type="GO" id="GO:0003677">
    <property type="term" value="F:DNA binding"/>
    <property type="evidence" value="ECO:0007669"/>
    <property type="project" value="UniProtKB-KW"/>
</dbReference>
<proteinExistence type="evidence at transcript level"/>
<dbReference type="PROSITE" id="PS50090">
    <property type="entry name" value="MYB_LIKE"/>
    <property type="match status" value="2"/>
</dbReference>
<dbReference type="CDD" id="cd00167">
    <property type="entry name" value="SANT"/>
    <property type="match status" value="1"/>
</dbReference>
<dbReference type="InterPro" id="IPR017930">
    <property type="entry name" value="Myb_dom"/>
</dbReference>
<dbReference type="Pfam" id="PF00249">
    <property type="entry name" value="Myb_DNA-binding"/>
    <property type="match status" value="2"/>
</dbReference>
<evidence type="ECO:0000256" key="4">
    <source>
        <dbReference type="ARBA" id="ARBA00023163"/>
    </source>
</evidence>
<dbReference type="PANTHER" id="PTHR47999:SF6">
    <property type="entry name" value="MYB-RELATED PROTEIN P"/>
    <property type="match status" value="1"/>
</dbReference>
<reference evidence="8" key="1">
    <citation type="submission" date="2021-04" db="EMBL/GenBank/DDBJ databases">
        <authorList>
            <person name="Zhang Q."/>
            <person name="Wang Y."/>
            <person name="Xu X."/>
        </authorList>
    </citation>
    <scope>NUCLEOTIDE SEQUENCE</scope>
</reference>
<evidence type="ECO:0000256" key="1">
    <source>
        <dbReference type="ARBA" id="ARBA00004123"/>
    </source>
</evidence>
<evidence type="ECO:0000256" key="5">
    <source>
        <dbReference type="ARBA" id="ARBA00023242"/>
    </source>
</evidence>
<evidence type="ECO:0000256" key="3">
    <source>
        <dbReference type="ARBA" id="ARBA00023125"/>
    </source>
</evidence>
<dbReference type="EMBL" id="MW984589">
    <property type="protein sequence ID" value="QWQ79385.1"/>
    <property type="molecule type" value="mRNA"/>
</dbReference>
<sequence>MVRAPCCEKVGLKKGRWTAEEDEILTKYIQAHGEGSWRSLPKNAGLLRCGKSCRLRWINYLRSDLKKGNISAEEEEIIIKLQASLGNRWSLIASHLPGRTDNEIKNYWNSNLSRKIHTFRRPAGGEALPVIADVASASVTPEKKPGKTSRWATEKNSKSNVKINGNVSTTERPEEKENVCIDVGNDVSTVGPTVNVSVEEPATPSLEKEILPRTVSEGCMDLGRCSGDEERAVKELSSSVDEEKETDIFGLFEGIDDDSMLCFNDLMDNVTLDPNEIWTLMEEEKENSLTTGESVDFHSCLSVTSCFDNTNFWDSVVTQGHEQDQQCDENDDVLSWL</sequence>
<dbReference type="AlphaFoldDB" id="A0A8T8UFC8"/>
<organism evidence="8">
    <name type="scientific">Zanthoxylum armatum</name>
    <dbReference type="NCBI Taxonomy" id="67938"/>
    <lineage>
        <taxon>Eukaryota</taxon>
        <taxon>Viridiplantae</taxon>
        <taxon>Streptophyta</taxon>
        <taxon>Embryophyta</taxon>
        <taxon>Tracheophyta</taxon>
        <taxon>Spermatophyta</taxon>
        <taxon>Magnoliopsida</taxon>
        <taxon>eudicotyledons</taxon>
        <taxon>Gunneridae</taxon>
        <taxon>Pentapetalae</taxon>
        <taxon>rosids</taxon>
        <taxon>malvids</taxon>
        <taxon>Sapindales</taxon>
        <taxon>Rutaceae</taxon>
        <taxon>Zanthoxyloideae</taxon>
        <taxon>Zanthoxylum</taxon>
    </lineage>
</organism>
<keyword evidence="5" id="KW-0539">Nucleus</keyword>
<dbReference type="InterPro" id="IPR009057">
    <property type="entry name" value="Homeodomain-like_sf"/>
</dbReference>
<feature type="domain" description="HTH myb-type" evidence="7">
    <location>
        <begin position="62"/>
        <end position="116"/>
    </location>
</feature>
<dbReference type="FunFam" id="1.10.10.60:FF:000121">
    <property type="entry name" value="Myb transcription factor"/>
    <property type="match status" value="1"/>
</dbReference>